<proteinExistence type="predicted"/>
<dbReference type="AlphaFoldDB" id="A0A9P0YV32"/>
<organism evidence="1 2">
    <name type="scientific">Cuscuta europaea</name>
    <name type="common">European dodder</name>
    <dbReference type="NCBI Taxonomy" id="41803"/>
    <lineage>
        <taxon>Eukaryota</taxon>
        <taxon>Viridiplantae</taxon>
        <taxon>Streptophyta</taxon>
        <taxon>Embryophyta</taxon>
        <taxon>Tracheophyta</taxon>
        <taxon>Spermatophyta</taxon>
        <taxon>Magnoliopsida</taxon>
        <taxon>eudicotyledons</taxon>
        <taxon>Gunneridae</taxon>
        <taxon>Pentapetalae</taxon>
        <taxon>asterids</taxon>
        <taxon>lamiids</taxon>
        <taxon>Solanales</taxon>
        <taxon>Convolvulaceae</taxon>
        <taxon>Cuscuteae</taxon>
        <taxon>Cuscuta</taxon>
        <taxon>Cuscuta subgen. Cuscuta</taxon>
    </lineage>
</organism>
<gene>
    <name evidence="1" type="ORF">CEURO_LOCUS6535</name>
</gene>
<protein>
    <submittedName>
        <fullName evidence="1">Uncharacterized protein</fullName>
    </submittedName>
</protein>
<comment type="caution">
    <text evidence="1">The sequence shown here is derived from an EMBL/GenBank/DDBJ whole genome shotgun (WGS) entry which is preliminary data.</text>
</comment>
<name>A0A9P0YV32_CUSEU</name>
<dbReference type="EMBL" id="CAMAPE010000010">
    <property type="protein sequence ID" value="CAH9078005.1"/>
    <property type="molecule type" value="Genomic_DNA"/>
</dbReference>
<evidence type="ECO:0000313" key="1">
    <source>
        <dbReference type="EMBL" id="CAH9078005.1"/>
    </source>
</evidence>
<reference evidence="1" key="1">
    <citation type="submission" date="2022-07" db="EMBL/GenBank/DDBJ databases">
        <authorList>
            <person name="Macas J."/>
            <person name="Novak P."/>
            <person name="Neumann P."/>
        </authorList>
    </citation>
    <scope>NUCLEOTIDE SEQUENCE</scope>
</reference>
<dbReference type="Proteomes" id="UP001152484">
    <property type="component" value="Unassembled WGS sequence"/>
</dbReference>
<accession>A0A9P0YV32</accession>
<sequence>MDEGFFYLLREPEAEDGMEIEQYPFSDELRGVQPELRRGWIDPVECTGQEIECRLIVGCIQADLSVIRDFFLQSIKHLRVAVVKLRHDLIAAVGEEEEHEVLQTSMVGLRWVNVGENPVTAGEFSRRHVSPGEDVPLFDDGDVEERWKALSVQQTDDFRIGGDEGARWHVDPEDR</sequence>
<keyword evidence="2" id="KW-1185">Reference proteome</keyword>
<evidence type="ECO:0000313" key="2">
    <source>
        <dbReference type="Proteomes" id="UP001152484"/>
    </source>
</evidence>